<dbReference type="HAMAP" id="MF_01876">
    <property type="entry name" value="PsiMP_glycosidase"/>
    <property type="match status" value="1"/>
</dbReference>
<dbReference type="OMA" id="FNCIIAT"/>
<gene>
    <name evidence="8" type="ORF">CAOG_008214</name>
</gene>
<feature type="domain" description="Carbohydrate kinase PfkB" evidence="7">
    <location>
        <begin position="408"/>
        <end position="531"/>
    </location>
</feature>
<keyword evidence="8" id="KW-0808">Transferase</keyword>
<evidence type="ECO:0000313" key="9">
    <source>
        <dbReference type="Proteomes" id="UP000008743"/>
    </source>
</evidence>
<dbReference type="InParanoid" id="A0A0D2UTB1"/>
<dbReference type="Gene3D" id="3.40.1790.10">
    <property type="entry name" value="Indigoidine synthase domain"/>
    <property type="match status" value="1"/>
</dbReference>
<evidence type="ECO:0000256" key="4">
    <source>
        <dbReference type="ARBA" id="ARBA00023239"/>
    </source>
</evidence>
<feature type="domain" description="Carbohydrate kinase PfkB" evidence="7">
    <location>
        <begin position="760"/>
        <end position="819"/>
    </location>
</feature>
<proteinExistence type="inferred from homology"/>
<dbReference type="EMBL" id="KE346377">
    <property type="protein sequence ID" value="KJE98216.1"/>
    <property type="molecule type" value="Genomic_DNA"/>
</dbReference>
<dbReference type="InterPro" id="IPR029056">
    <property type="entry name" value="Ribokinase-like"/>
</dbReference>
<dbReference type="Proteomes" id="UP000008743">
    <property type="component" value="Unassembled WGS sequence"/>
</dbReference>
<dbReference type="SUPFAM" id="SSF110581">
    <property type="entry name" value="Indigoidine synthase A-like"/>
    <property type="match status" value="1"/>
</dbReference>
<dbReference type="InterPro" id="IPR022830">
    <property type="entry name" value="Indigdn_synthA-like"/>
</dbReference>
<dbReference type="InterPro" id="IPR007342">
    <property type="entry name" value="PsuG"/>
</dbReference>
<dbReference type="PANTHER" id="PTHR42909:SF1">
    <property type="entry name" value="CARBOHYDRATE KINASE PFKB DOMAIN-CONTAINING PROTEIN"/>
    <property type="match status" value="1"/>
</dbReference>
<name>A0A0D2UTB1_CAPO3</name>
<keyword evidence="2" id="KW-0378">Hydrolase</keyword>
<feature type="compositionally biased region" description="Low complexity" evidence="6">
    <location>
        <begin position="33"/>
        <end position="46"/>
    </location>
</feature>
<keyword evidence="3" id="KW-0464">Manganese</keyword>
<evidence type="ECO:0000256" key="5">
    <source>
        <dbReference type="ARBA" id="ARBA00023295"/>
    </source>
</evidence>
<dbReference type="FunCoup" id="A0A0D2UTB1">
    <property type="interactions" value="19"/>
</dbReference>
<dbReference type="AlphaFoldDB" id="A0A0D2UTB1"/>
<accession>A0A0D2UTB1</accession>
<dbReference type="GO" id="GO:0004730">
    <property type="term" value="F:pseudouridylate synthase activity"/>
    <property type="evidence" value="ECO:0007669"/>
    <property type="project" value="InterPro"/>
</dbReference>
<organism evidence="8 9">
    <name type="scientific">Capsaspora owczarzaki (strain ATCC 30864)</name>
    <dbReference type="NCBI Taxonomy" id="595528"/>
    <lineage>
        <taxon>Eukaryota</taxon>
        <taxon>Filasterea</taxon>
        <taxon>Capsaspora</taxon>
    </lineage>
</organism>
<dbReference type="GO" id="GO:0005737">
    <property type="term" value="C:cytoplasm"/>
    <property type="evidence" value="ECO:0007669"/>
    <property type="project" value="TreeGrafter"/>
</dbReference>
<dbReference type="OrthoDB" id="198885at2759"/>
<evidence type="ECO:0000256" key="2">
    <source>
        <dbReference type="ARBA" id="ARBA00022801"/>
    </source>
</evidence>
<dbReference type="GO" id="GO:0016301">
    <property type="term" value="F:kinase activity"/>
    <property type="evidence" value="ECO:0007669"/>
    <property type="project" value="UniProtKB-KW"/>
</dbReference>
<sequence>MLTAAALGLAPKSHTWRAFSGFTATTRRPPSLPSSHPSSASSSSSSPCLVAASRRCVSALANSPLLSVSEEVRAALAAGRPVVALESTIVSHGMPYPENVRTALEVEAILRAHPAAPVVPATVAIIDGKIQVGLSQEQLERLGQAGHKAVKTSRRDFGQVLASKSAIGATTVSGTMIAAHMAGIPLFVTGGIGGVHRGVLETYDVSADLTELGRTPVAVVCAGAKSILDIPRTLEYLETEGVPTITLGHNSPDFPAFFTPSSGIPAMTHVETEQACAEIIHAHLRAGLTSGLVVGVPIPTAFSSQSSFIQSAIDQALGEVSARGITGKETTPFLLARVNELTKGVSLTANIALVKNNAAKGAGIATELAKLRNAPAASKPQHHRGITLPPPPSHAASEHHLNRGSAGLIVVGGSMVDVLSNVTSPRVTMASSNVARVTQSFGGVGRNIAEGAARLGLPTHLISAVGASDMLSSGLLAHCEASGIDTSHVARMEDHSASVYSAIFDAKGDLVVGATDSAALEALPEAQIALSLSQLLNVPTTSSSDSLKPEHAEPQSPFGTPFKFDQTTLAASPNSWDQRIVCVDGNLSRAQMRAVVQVVNRARAEQRRVHLWFEPTSVTKLAKVDALLEHLSFISPNELELEELDRILHERYLCEHPKRNPKTRHFPPATTPPSESAKVKLNIWSELPLDFVHRGVRVTAWIPVVVVSVGSRGKVVFVRDGAEVHIKHYPSDSGWCSVEHELAQAVQAGKSAGAFTTAKSSAATSVPAMQLPVVNVTGAGDSGVAGTISALLRGLPLDDAVKVSMRCSRMSLMSPQAISTHLSPLLLTTQLGMESRQLTSVL</sequence>
<feature type="region of interest" description="Disordered" evidence="6">
    <location>
        <begin position="377"/>
        <end position="399"/>
    </location>
</feature>
<evidence type="ECO:0000256" key="6">
    <source>
        <dbReference type="SAM" id="MobiDB-lite"/>
    </source>
</evidence>
<keyword evidence="9" id="KW-1185">Reference proteome</keyword>
<dbReference type="eggNOG" id="KOG3009">
    <property type="taxonomic scope" value="Eukaryota"/>
</dbReference>
<keyword evidence="4" id="KW-0456">Lyase</keyword>
<feature type="region of interest" description="Disordered" evidence="6">
    <location>
        <begin position="26"/>
        <end position="46"/>
    </location>
</feature>
<dbReference type="GO" id="GO:0046872">
    <property type="term" value="F:metal ion binding"/>
    <property type="evidence" value="ECO:0007669"/>
    <property type="project" value="UniProtKB-KW"/>
</dbReference>
<dbReference type="InterPro" id="IPR011611">
    <property type="entry name" value="PfkB_dom"/>
</dbReference>
<dbReference type="Gene3D" id="3.40.1190.20">
    <property type="match status" value="1"/>
</dbReference>
<reference evidence="9" key="1">
    <citation type="submission" date="2011-02" db="EMBL/GenBank/DDBJ databases">
        <title>The Genome Sequence of Capsaspora owczarzaki ATCC 30864.</title>
        <authorList>
            <person name="Russ C."/>
            <person name="Cuomo C."/>
            <person name="Burger G."/>
            <person name="Gray M.W."/>
            <person name="Holland P.W.H."/>
            <person name="King N."/>
            <person name="Lang F.B.F."/>
            <person name="Roger A.J."/>
            <person name="Ruiz-Trillo I."/>
            <person name="Young S.K."/>
            <person name="Zeng Q."/>
            <person name="Gargeya S."/>
            <person name="Alvarado L."/>
            <person name="Berlin A."/>
            <person name="Chapman S.B."/>
            <person name="Chen Z."/>
            <person name="Freedman E."/>
            <person name="Gellesch M."/>
            <person name="Goldberg J."/>
            <person name="Griggs A."/>
            <person name="Gujja S."/>
            <person name="Heilman E."/>
            <person name="Heiman D."/>
            <person name="Howarth C."/>
            <person name="Mehta T."/>
            <person name="Neiman D."/>
            <person name="Pearson M."/>
            <person name="Roberts A."/>
            <person name="Saif S."/>
            <person name="Shea T."/>
            <person name="Shenoy N."/>
            <person name="Sisk P."/>
            <person name="Stolte C."/>
            <person name="Sykes S."/>
            <person name="White J."/>
            <person name="Yandava C."/>
            <person name="Haas B."/>
            <person name="Nusbaum C."/>
            <person name="Birren B."/>
        </authorList>
    </citation>
    <scope>NUCLEOTIDE SEQUENCE</scope>
    <source>
        <strain evidence="9">ATCC 30864</strain>
    </source>
</reference>
<evidence type="ECO:0000313" key="8">
    <source>
        <dbReference type="EMBL" id="KJE98216.1"/>
    </source>
</evidence>
<evidence type="ECO:0000256" key="1">
    <source>
        <dbReference type="ARBA" id="ARBA00022723"/>
    </source>
</evidence>
<protein>
    <submittedName>
        <fullName evidence="8">PfkB family carbohydrate kinase</fullName>
    </submittedName>
</protein>
<keyword evidence="1" id="KW-0479">Metal-binding</keyword>
<keyword evidence="8" id="KW-0418">Kinase</keyword>
<evidence type="ECO:0000256" key="3">
    <source>
        <dbReference type="ARBA" id="ARBA00023211"/>
    </source>
</evidence>
<dbReference type="GO" id="GO:0016798">
    <property type="term" value="F:hydrolase activity, acting on glycosyl bonds"/>
    <property type="evidence" value="ECO:0007669"/>
    <property type="project" value="UniProtKB-KW"/>
</dbReference>
<keyword evidence="5" id="KW-0326">Glycosidase</keyword>
<dbReference type="Pfam" id="PF04227">
    <property type="entry name" value="Indigoidine_A"/>
    <property type="match status" value="1"/>
</dbReference>
<dbReference type="PhylomeDB" id="A0A0D2UTB1"/>
<dbReference type="STRING" id="595528.A0A0D2UTB1"/>
<feature type="region of interest" description="Disordered" evidence="6">
    <location>
        <begin position="541"/>
        <end position="560"/>
    </location>
</feature>
<dbReference type="SUPFAM" id="SSF53613">
    <property type="entry name" value="Ribokinase-like"/>
    <property type="match status" value="1"/>
</dbReference>
<dbReference type="PANTHER" id="PTHR42909">
    <property type="entry name" value="ZGC:136858"/>
    <property type="match status" value="1"/>
</dbReference>
<dbReference type="Pfam" id="PF00294">
    <property type="entry name" value="PfkB"/>
    <property type="match status" value="2"/>
</dbReference>
<dbReference type="RefSeq" id="XP_004342469.1">
    <property type="nucleotide sequence ID" value="XM_004342420.2"/>
</dbReference>
<evidence type="ECO:0000259" key="7">
    <source>
        <dbReference type="Pfam" id="PF00294"/>
    </source>
</evidence>